<dbReference type="AlphaFoldDB" id="A0ABD0YPC4"/>
<proteinExistence type="predicted"/>
<dbReference type="Proteomes" id="UP001558652">
    <property type="component" value="Unassembled WGS sequence"/>
</dbReference>
<dbReference type="Gene3D" id="2.10.220.10">
    <property type="entry name" value="Hormone Receptor, Insulin-like Growth Factor Receptor 1, Chain A, domain 2"/>
    <property type="match status" value="3"/>
</dbReference>
<accession>A0ABD0YPC4</accession>
<dbReference type="SUPFAM" id="SSF57184">
    <property type="entry name" value="Growth factor receptor domain"/>
    <property type="match status" value="2"/>
</dbReference>
<reference evidence="2 3" key="1">
    <citation type="submission" date="2024-07" db="EMBL/GenBank/DDBJ databases">
        <title>Chromosome-level genome assembly of the water stick insect Ranatra chinensis (Heteroptera: Nepidae).</title>
        <authorList>
            <person name="Liu X."/>
        </authorList>
    </citation>
    <scope>NUCLEOTIDE SEQUENCE [LARGE SCALE GENOMIC DNA]</scope>
    <source>
        <strain evidence="2">Cailab_2021Rc</strain>
        <tissue evidence="2">Muscle</tissue>
    </source>
</reference>
<keyword evidence="1" id="KW-0472">Membrane</keyword>
<evidence type="ECO:0000313" key="2">
    <source>
        <dbReference type="EMBL" id="KAL1137835.1"/>
    </source>
</evidence>
<organism evidence="2 3">
    <name type="scientific">Ranatra chinensis</name>
    <dbReference type="NCBI Taxonomy" id="642074"/>
    <lineage>
        <taxon>Eukaryota</taxon>
        <taxon>Metazoa</taxon>
        <taxon>Ecdysozoa</taxon>
        <taxon>Arthropoda</taxon>
        <taxon>Hexapoda</taxon>
        <taxon>Insecta</taxon>
        <taxon>Pterygota</taxon>
        <taxon>Neoptera</taxon>
        <taxon>Paraneoptera</taxon>
        <taxon>Hemiptera</taxon>
        <taxon>Heteroptera</taxon>
        <taxon>Panheteroptera</taxon>
        <taxon>Nepomorpha</taxon>
        <taxon>Nepidae</taxon>
        <taxon>Ranatrinae</taxon>
        <taxon>Ranatra</taxon>
    </lineage>
</organism>
<dbReference type="PANTHER" id="PTHR15332:SF175">
    <property type="entry name" value="PROPROTEIN CONVERTASE SUBTILISIN_KEXIN TYPE 5-LIKE"/>
    <property type="match status" value="1"/>
</dbReference>
<keyword evidence="1" id="KW-1133">Transmembrane helix</keyword>
<dbReference type="InterPro" id="IPR009030">
    <property type="entry name" value="Growth_fac_rcpt_cys_sf"/>
</dbReference>
<dbReference type="SMART" id="SM00261">
    <property type="entry name" value="FU"/>
    <property type="match status" value="5"/>
</dbReference>
<dbReference type="EMBL" id="JBFDAA010000004">
    <property type="protein sequence ID" value="KAL1137835.1"/>
    <property type="molecule type" value="Genomic_DNA"/>
</dbReference>
<evidence type="ECO:0000256" key="1">
    <source>
        <dbReference type="SAM" id="Phobius"/>
    </source>
</evidence>
<gene>
    <name evidence="2" type="ORF">AAG570_009531</name>
</gene>
<dbReference type="PANTHER" id="PTHR15332">
    <property type="entry name" value="PROPROTEIN CONVERTASE SUBTILISIN_KEXIN TYPE 5-LIKE"/>
    <property type="match status" value="1"/>
</dbReference>
<comment type="caution">
    <text evidence="2">The sequence shown here is derived from an EMBL/GenBank/DDBJ whole genome shotgun (WGS) entry which is preliminary data.</text>
</comment>
<evidence type="ECO:0000313" key="3">
    <source>
        <dbReference type="Proteomes" id="UP001558652"/>
    </source>
</evidence>
<dbReference type="InterPro" id="IPR006212">
    <property type="entry name" value="Furin_repeat"/>
</dbReference>
<keyword evidence="1" id="KW-0812">Transmembrane</keyword>
<dbReference type="CDD" id="cd00064">
    <property type="entry name" value="FU"/>
    <property type="match status" value="2"/>
</dbReference>
<name>A0ABD0YPC4_9HEMI</name>
<feature type="transmembrane region" description="Helical" evidence="1">
    <location>
        <begin position="354"/>
        <end position="379"/>
    </location>
</feature>
<keyword evidence="3" id="KW-1185">Reference proteome</keyword>
<sequence>MEAQWLKAIALWPIYTGFGSDTYTKTKNCISCIDNCATCTDSPDRCSTCEPHLVLHNGTCATECPAGYFSNNLRRCINCHEACGVCNGPGIDNCTENNTRSKMYDVTSCSNVGSASVTETCRPQCSSGYVGEDGGCMPCWPGCTECWGGLSWQCRMCQRGLRLTAGGQCLPVRCPPKSYPRRNLHLGRSYSETSSGCSSCHRLCATCNSGGPYGCTSCILGRYLDNATGICLPCHQNCTTCKGPNHDQCISCSQPGALPVGGRCYAPNECSDCAQTEFYRNIVQSRQAQVGIAGPRPIKLESQGMMATQDVIREGCLFQDEKGGGTRSVQLEDTEGQYFVAYEEGSQNEESPPWWLAAAASAITLVALCLFMYIITIIIRTIRSCQVNGKNISCGEPAPKGSPVCISNGQYDRHIIFDAYDTQALIPFT</sequence>
<protein>
    <submittedName>
        <fullName evidence="2">Uncharacterized protein</fullName>
    </submittedName>
</protein>